<gene>
    <name evidence="2" type="ORF">BSTOLATCC_MIC4027</name>
</gene>
<dbReference type="EMBL" id="CAJZBQ010000004">
    <property type="protein sequence ID" value="CAG9311605.1"/>
    <property type="molecule type" value="Genomic_DNA"/>
</dbReference>
<sequence>MASEATPYGAGMTHPDEAESRASDPFEVNLQTWGCFDEEGSFATPKIFLSYQMGYKGFTYSPPLREWTKPLEKSLFFAQKPTLREWTKIFLIEKFLWKKILIYKW</sequence>
<feature type="region of interest" description="Disordered" evidence="1">
    <location>
        <begin position="1"/>
        <end position="23"/>
    </location>
</feature>
<name>A0AAU9IQ44_9CILI</name>
<dbReference type="AlphaFoldDB" id="A0AAU9IQ44"/>
<proteinExistence type="predicted"/>
<feature type="compositionally biased region" description="Basic and acidic residues" evidence="1">
    <location>
        <begin position="14"/>
        <end position="23"/>
    </location>
</feature>
<protein>
    <submittedName>
        <fullName evidence="2">Uncharacterized protein</fullName>
    </submittedName>
</protein>
<comment type="caution">
    <text evidence="2">The sequence shown here is derived from an EMBL/GenBank/DDBJ whole genome shotgun (WGS) entry which is preliminary data.</text>
</comment>
<accession>A0AAU9IQ44</accession>
<evidence type="ECO:0000256" key="1">
    <source>
        <dbReference type="SAM" id="MobiDB-lite"/>
    </source>
</evidence>
<keyword evidence="3" id="KW-1185">Reference proteome</keyword>
<evidence type="ECO:0000313" key="3">
    <source>
        <dbReference type="Proteomes" id="UP001162131"/>
    </source>
</evidence>
<evidence type="ECO:0000313" key="2">
    <source>
        <dbReference type="EMBL" id="CAG9311605.1"/>
    </source>
</evidence>
<dbReference type="Proteomes" id="UP001162131">
    <property type="component" value="Unassembled WGS sequence"/>
</dbReference>
<organism evidence="2 3">
    <name type="scientific">Blepharisma stoltei</name>
    <dbReference type="NCBI Taxonomy" id="1481888"/>
    <lineage>
        <taxon>Eukaryota</taxon>
        <taxon>Sar</taxon>
        <taxon>Alveolata</taxon>
        <taxon>Ciliophora</taxon>
        <taxon>Postciliodesmatophora</taxon>
        <taxon>Heterotrichea</taxon>
        <taxon>Heterotrichida</taxon>
        <taxon>Blepharismidae</taxon>
        <taxon>Blepharisma</taxon>
    </lineage>
</organism>
<reference evidence="2" key="1">
    <citation type="submission" date="2021-09" db="EMBL/GenBank/DDBJ databases">
        <authorList>
            <consortium name="AG Swart"/>
            <person name="Singh M."/>
            <person name="Singh A."/>
            <person name="Seah K."/>
            <person name="Emmerich C."/>
        </authorList>
    </citation>
    <scope>NUCLEOTIDE SEQUENCE</scope>
    <source>
        <strain evidence="2">ATCC30299</strain>
    </source>
</reference>